<organism evidence="2">
    <name type="scientific">Myoviridae sp. ct9Fw19</name>
    <dbReference type="NCBI Taxonomy" id="2826624"/>
    <lineage>
        <taxon>Viruses</taxon>
        <taxon>Duplodnaviria</taxon>
        <taxon>Heunggongvirae</taxon>
        <taxon>Uroviricota</taxon>
        <taxon>Caudoviricetes</taxon>
    </lineage>
</organism>
<protein>
    <submittedName>
        <fullName evidence="2">Uncharacterized protein</fullName>
    </submittedName>
</protein>
<feature type="region of interest" description="Disordered" evidence="1">
    <location>
        <begin position="65"/>
        <end position="101"/>
    </location>
</feature>
<dbReference type="EMBL" id="BK014870">
    <property type="protein sequence ID" value="DAD79702.1"/>
    <property type="molecule type" value="Genomic_DNA"/>
</dbReference>
<evidence type="ECO:0000256" key="1">
    <source>
        <dbReference type="SAM" id="MobiDB-lite"/>
    </source>
</evidence>
<sequence>MGTHIGCELEKLLKMGGRPVPRIKFRLASDADGRSVDCKSFRRLPGGSSVCDILNHPWCVARGSAGPEGCSFRQPREQQKREGEAAASPSRVKGGGRHSKD</sequence>
<accession>A0A8S5MBU2</accession>
<reference evidence="2" key="1">
    <citation type="journal article" date="2021" name="Proc. Natl. Acad. Sci. U.S.A.">
        <title>A Catalog of Tens of Thousands of Viruses from Human Metagenomes Reveals Hidden Associations with Chronic Diseases.</title>
        <authorList>
            <person name="Tisza M.J."/>
            <person name="Buck C.B."/>
        </authorList>
    </citation>
    <scope>NUCLEOTIDE SEQUENCE</scope>
    <source>
        <strain evidence="2">Ct9Fw19</strain>
    </source>
</reference>
<evidence type="ECO:0000313" key="2">
    <source>
        <dbReference type="EMBL" id="DAD79702.1"/>
    </source>
</evidence>
<name>A0A8S5MBU2_9CAUD</name>
<proteinExistence type="predicted"/>
<feature type="compositionally biased region" description="Basic and acidic residues" evidence="1">
    <location>
        <begin position="74"/>
        <end position="84"/>
    </location>
</feature>